<evidence type="ECO:0000259" key="1">
    <source>
        <dbReference type="Pfam" id="PF08241"/>
    </source>
</evidence>
<dbReference type="InterPro" id="IPR013216">
    <property type="entry name" value="Methyltransf_11"/>
</dbReference>
<dbReference type="AlphaFoldDB" id="A0A1W2GJP1"/>
<feature type="domain" description="Methyltransferase type 11" evidence="1">
    <location>
        <begin position="87"/>
        <end position="124"/>
    </location>
</feature>
<sequence>MINFIKNRIKSSERLLKIYQNLIGYYPDNDQWCRIVMNRETKNMVQNLDYNTFSALEISGTDWSTFGFSEYQNVSYPNFDICFETLEEQFDIIIAEQVFEHLKYPYKAGLNAFKMLKADGFLLITTPFLLKIHPSPVDCTRWTPEGMLYFLEECGFSKDKIQTFGWGNRECVVANFKEWFPYNEKRHSLRNEPQFPIVVWALAKK</sequence>
<dbReference type="Proteomes" id="UP000192472">
    <property type="component" value="Unassembled WGS sequence"/>
</dbReference>
<accession>A0A1W2GJP1</accession>
<keyword evidence="2" id="KW-0808">Transferase</keyword>
<dbReference type="Pfam" id="PF08241">
    <property type="entry name" value="Methyltransf_11"/>
    <property type="match status" value="1"/>
</dbReference>
<keyword evidence="2" id="KW-0489">Methyltransferase</keyword>
<dbReference type="EMBL" id="FWYF01000003">
    <property type="protein sequence ID" value="SMD36476.1"/>
    <property type="molecule type" value="Genomic_DNA"/>
</dbReference>
<keyword evidence="3" id="KW-1185">Reference proteome</keyword>
<dbReference type="InterPro" id="IPR029063">
    <property type="entry name" value="SAM-dependent_MTases_sf"/>
</dbReference>
<proteinExistence type="predicted"/>
<reference evidence="2 3" key="1">
    <citation type="submission" date="2017-04" db="EMBL/GenBank/DDBJ databases">
        <authorList>
            <person name="Afonso C.L."/>
            <person name="Miller P.J."/>
            <person name="Scott M.A."/>
            <person name="Spackman E."/>
            <person name="Goraichik I."/>
            <person name="Dimitrov K.M."/>
            <person name="Suarez D.L."/>
            <person name="Swayne D.E."/>
        </authorList>
    </citation>
    <scope>NUCLEOTIDE SEQUENCE [LARGE SCALE GENOMIC DNA]</scope>
    <source>
        <strain evidence="2 3">DSM 26133</strain>
    </source>
</reference>
<protein>
    <submittedName>
        <fullName evidence="2">Methyltransferase domain</fullName>
    </submittedName>
</protein>
<dbReference type="GO" id="GO:0008757">
    <property type="term" value="F:S-adenosylmethionine-dependent methyltransferase activity"/>
    <property type="evidence" value="ECO:0007669"/>
    <property type="project" value="InterPro"/>
</dbReference>
<dbReference type="STRING" id="692418.SAMN04488029_2915"/>
<organism evidence="2 3">
    <name type="scientific">Reichenbachiella faecimaris</name>
    <dbReference type="NCBI Taxonomy" id="692418"/>
    <lineage>
        <taxon>Bacteria</taxon>
        <taxon>Pseudomonadati</taxon>
        <taxon>Bacteroidota</taxon>
        <taxon>Cytophagia</taxon>
        <taxon>Cytophagales</taxon>
        <taxon>Reichenbachiellaceae</taxon>
        <taxon>Reichenbachiella</taxon>
    </lineage>
</organism>
<evidence type="ECO:0000313" key="3">
    <source>
        <dbReference type="Proteomes" id="UP000192472"/>
    </source>
</evidence>
<gene>
    <name evidence="2" type="ORF">SAMN04488029_2915</name>
</gene>
<dbReference type="GO" id="GO:0032259">
    <property type="term" value="P:methylation"/>
    <property type="evidence" value="ECO:0007669"/>
    <property type="project" value="UniProtKB-KW"/>
</dbReference>
<dbReference type="SUPFAM" id="SSF53335">
    <property type="entry name" value="S-adenosyl-L-methionine-dependent methyltransferases"/>
    <property type="match status" value="1"/>
</dbReference>
<name>A0A1W2GJP1_REIFA</name>
<evidence type="ECO:0000313" key="2">
    <source>
        <dbReference type="EMBL" id="SMD36476.1"/>
    </source>
</evidence>
<dbReference type="Gene3D" id="3.40.50.150">
    <property type="entry name" value="Vaccinia Virus protein VP39"/>
    <property type="match status" value="1"/>
</dbReference>